<keyword evidence="2" id="KW-1185">Reference proteome</keyword>
<organism evidence="1 2">
    <name type="scientific">Kaistella montana</name>
    <dbReference type="NCBI Taxonomy" id="1849733"/>
    <lineage>
        <taxon>Bacteria</taxon>
        <taxon>Pseudomonadati</taxon>
        <taxon>Bacteroidota</taxon>
        <taxon>Flavobacteriia</taxon>
        <taxon>Flavobacteriales</taxon>
        <taxon>Weeksellaceae</taxon>
        <taxon>Chryseobacterium group</taxon>
        <taxon>Kaistella</taxon>
    </lineage>
</organism>
<accession>A0ABW5KC66</accession>
<name>A0ABW5KC66_9FLAO</name>
<dbReference type="RefSeq" id="WP_255930668.1">
    <property type="nucleotide sequence ID" value="NZ_JANFQP010000003.1"/>
</dbReference>
<evidence type="ECO:0000313" key="1">
    <source>
        <dbReference type="EMBL" id="MFD2545938.1"/>
    </source>
</evidence>
<gene>
    <name evidence="1" type="ORF">ACFSO8_10760</name>
</gene>
<proteinExistence type="predicted"/>
<evidence type="ECO:0000313" key="2">
    <source>
        <dbReference type="Proteomes" id="UP001597394"/>
    </source>
</evidence>
<comment type="caution">
    <text evidence="1">The sequence shown here is derived from an EMBL/GenBank/DDBJ whole genome shotgun (WGS) entry which is preliminary data.</text>
</comment>
<dbReference type="PROSITE" id="PS51257">
    <property type="entry name" value="PROKAR_LIPOPROTEIN"/>
    <property type="match status" value="1"/>
</dbReference>
<dbReference type="Proteomes" id="UP001597394">
    <property type="component" value="Unassembled WGS sequence"/>
</dbReference>
<protein>
    <submittedName>
        <fullName evidence="1">Uncharacterized protein</fullName>
    </submittedName>
</protein>
<reference evidence="2" key="1">
    <citation type="journal article" date="2019" name="Int. J. Syst. Evol. Microbiol.">
        <title>The Global Catalogue of Microorganisms (GCM) 10K type strain sequencing project: providing services to taxonomists for standard genome sequencing and annotation.</title>
        <authorList>
            <consortium name="The Broad Institute Genomics Platform"/>
            <consortium name="The Broad Institute Genome Sequencing Center for Infectious Disease"/>
            <person name="Wu L."/>
            <person name="Ma J."/>
        </authorList>
    </citation>
    <scope>NUCLEOTIDE SEQUENCE [LARGE SCALE GENOMIC DNA]</scope>
    <source>
        <strain evidence="2">KCTC 52204</strain>
    </source>
</reference>
<sequence>MKKIIYSASAIALLTSYSCNKSTEGNKNVIVEESSDIKVDNKNGTIDSTVSIEKIVKNGENTSTERTDRYVAEDGSSALVTFKNTDKEKSISIRSNNKTISAPRKEEKGEGVYGNYDFEIVAKNDSVIITQGNNVIALKKARVN</sequence>
<dbReference type="EMBL" id="JBHULG010000007">
    <property type="protein sequence ID" value="MFD2545938.1"/>
    <property type="molecule type" value="Genomic_DNA"/>
</dbReference>